<dbReference type="Proteomes" id="UP000239007">
    <property type="component" value="Unassembled WGS sequence"/>
</dbReference>
<feature type="chain" id="PRO_5015758589" description="Orphan protein" evidence="1">
    <location>
        <begin position="26"/>
        <end position="181"/>
    </location>
</feature>
<dbReference type="InterPro" id="IPR046525">
    <property type="entry name" value="DUF6702"/>
</dbReference>
<accession>A0A2S7UZK9</accession>
<keyword evidence="3" id="KW-1185">Reference proteome</keyword>
<evidence type="ECO:0008006" key="4">
    <source>
        <dbReference type="Google" id="ProtNLM"/>
    </source>
</evidence>
<gene>
    <name evidence="2" type="ORF">BTO11_15635</name>
</gene>
<dbReference type="AlphaFoldDB" id="A0A2S7UZK9"/>
<keyword evidence="1" id="KW-0732">Signal</keyword>
<evidence type="ECO:0000313" key="3">
    <source>
        <dbReference type="Proteomes" id="UP000239007"/>
    </source>
</evidence>
<evidence type="ECO:0000256" key="1">
    <source>
        <dbReference type="SAM" id="SignalP"/>
    </source>
</evidence>
<proteinExistence type="predicted"/>
<reference evidence="2 3" key="1">
    <citation type="submission" date="2016-12" db="EMBL/GenBank/DDBJ databases">
        <title>Diversity of luminous bacteria.</title>
        <authorList>
            <person name="Yoshizawa S."/>
            <person name="Kogure K."/>
        </authorList>
    </citation>
    <scope>NUCLEOTIDE SEQUENCE [LARGE SCALE GENOMIC DNA]</scope>
    <source>
        <strain evidence="2 3">SA4-48</strain>
    </source>
</reference>
<evidence type="ECO:0000313" key="2">
    <source>
        <dbReference type="EMBL" id="PQJ54942.1"/>
    </source>
</evidence>
<name>A0A2S7UZK9_9GAMM</name>
<feature type="signal peptide" evidence="1">
    <location>
        <begin position="1"/>
        <end position="25"/>
    </location>
</feature>
<protein>
    <recommendedName>
        <fullName evidence="4">Orphan protein</fullName>
    </recommendedName>
</protein>
<organism evidence="2 3">
    <name type="scientific">Psychrosphaera saromensis</name>
    <dbReference type="NCBI Taxonomy" id="716813"/>
    <lineage>
        <taxon>Bacteria</taxon>
        <taxon>Pseudomonadati</taxon>
        <taxon>Pseudomonadota</taxon>
        <taxon>Gammaproteobacteria</taxon>
        <taxon>Alteromonadales</taxon>
        <taxon>Pseudoalteromonadaceae</taxon>
        <taxon>Psychrosphaera</taxon>
    </lineage>
</organism>
<dbReference type="EMBL" id="MSCH01000003">
    <property type="protein sequence ID" value="PQJ54942.1"/>
    <property type="molecule type" value="Genomic_DNA"/>
</dbReference>
<dbReference type="PROSITE" id="PS51257">
    <property type="entry name" value="PROKAR_LIPOPROTEIN"/>
    <property type="match status" value="1"/>
</dbReference>
<sequence length="181" mass="20952">MFNRLCFISLLVLTAIFSCPTFSQQATTKQQSAHKLKTAFTVILFNERTKNLEVMHRFYLHDAEEAVWEIFDKKADIIANPETQKEFATYVTQRFALKDQNGKDIELDLVGFQNDAGYFWVYQEIKQPEGLTQLHIRDDSLRDIWTEQFNVVNIEGLNEVITLSFSGSDSWLSTELNQAAE</sequence>
<dbReference type="RefSeq" id="WP_219846479.1">
    <property type="nucleotide sequence ID" value="NZ_BMYG01000001.1"/>
</dbReference>
<dbReference type="Pfam" id="PF20420">
    <property type="entry name" value="DUF6702"/>
    <property type="match status" value="1"/>
</dbReference>
<comment type="caution">
    <text evidence="2">The sequence shown here is derived from an EMBL/GenBank/DDBJ whole genome shotgun (WGS) entry which is preliminary data.</text>
</comment>